<evidence type="ECO:0000313" key="1">
    <source>
        <dbReference type="EMBL" id="OGK52106.1"/>
    </source>
</evidence>
<proteinExistence type="predicted"/>
<dbReference type="InterPro" id="IPR027417">
    <property type="entry name" value="P-loop_NTPase"/>
</dbReference>
<protein>
    <recommendedName>
        <fullName evidence="3">(d)CMP kinase</fullName>
    </recommendedName>
</protein>
<reference evidence="1 2" key="1">
    <citation type="journal article" date="2016" name="Nat. Commun.">
        <title>Thousands of microbial genomes shed light on interconnected biogeochemical processes in an aquifer system.</title>
        <authorList>
            <person name="Anantharaman K."/>
            <person name="Brown C.T."/>
            <person name="Hug L.A."/>
            <person name="Sharon I."/>
            <person name="Castelle C.J."/>
            <person name="Probst A.J."/>
            <person name="Thomas B.C."/>
            <person name="Singh A."/>
            <person name="Wilkins M.J."/>
            <person name="Karaoz U."/>
            <person name="Brodie E.L."/>
            <person name="Williams K.H."/>
            <person name="Hubbard S.S."/>
            <person name="Banfield J.F."/>
        </authorList>
    </citation>
    <scope>NUCLEOTIDE SEQUENCE [LARGE SCALE GENOMIC DNA]</scope>
</reference>
<dbReference type="Proteomes" id="UP000178857">
    <property type="component" value="Unassembled WGS sequence"/>
</dbReference>
<evidence type="ECO:0000313" key="2">
    <source>
        <dbReference type="Proteomes" id="UP000178857"/>
    </source>
</evidence>
<organism evidence="1 2">
    <name type="scientific">Candidatus Roizmanbacteria bacterium RIFCSPLOWO2_01_FULL_44_13</name>
    <dbReference type="NCBI Taxonomy" id="1802069"/>
    <lineage>
        <taxon>Bacteria</taxon>
        <taxon>Candidatus Roizmaniibacteriota</taxon>
    </lineage>
</organism>
<name>A0A1F7J951_9BACT</name>
<dbReference type="STRING" id="1802069.A2970_02580"/>
<dbReference type="Pfam" id="PF13238">
    <property type="entry name" value="AAA_18"/>
    <property type="match status" value="1"/>
</dbReference>
<evidence type="ECO:0008006" key="3">
    <source>
        <dbReference type="Google" id="ProtNLM"/>
    </source>
</evidence>
<sequence length="176" mass="20313">MKYSKITIAGKVCTGKTTLLRLLEKKLSWPTFLTGKLFRQYAAEQGLTLEAAEEQTEYLTKKVDYKMRELLKSPGNLIVDGWMSGIMANKNPQVLKVLLVCQDVIRYKRFAKREKITLGEAKKSVEERQNNWFKKIQQIHHVMDTTLNDENTYDLVINTSYVTPQAVAKKVLEKLN</sequence>
<dbReference type="Gene3D" id="3.40.50.300">
    <property type="entry name" value="P-loop containing nucleotide triphosphate hydrolases"/>
    <property type="match status" value="1"/>
</dbReference>
<comment type="caution">
    <text evidence="1">The sequence shown here is derived from an EMBL/GenBank/DDBJ whole genome shotgun (WGS) entry which is preliminary data.</text>
</comment>
<dbReference type="SUPFAM" id="SSF52540">
    <property type="entry name" value="P-loop containing nucleoside triphosphate hydrolases"/>
    <property type="match status" value="1"/>
</dbReference>
<dbReference type="EMBL" id="MGAT01000029">
    <property type="protein sequence ID" value="OGK52106.1"/>
    <property type="molecule type" value="Genomic_DNA"/>
</dbReference>
<dbReference type="AlphaFoldDB" id="A0A1F7J951"/>
<gene>
    <name evidence="1" type="ORF">A2970_02580</name>
</gene>
<accession>A0A1F7J951</accession>